<dbReference type="STRING" id="450378.GCA_001661675_01101"/>
<dbReference type="KEGG" id="cman:A9D14_05505"/>
<dbReference type="PANTHER" id="PTHR33445">
    <property type="entry name" value="ATP SYNTHASE SUBUNIT B', CHLOROPLASTIC"/>
    <property type="match status" value="1"/>
</dbReference>
<dbReference type="InterPro" id="IPR002146">
    <property type="entry name" value="ATP_synth_b/b'su_bac/chlpt"/>
</dbReference>
<keyword evidence="13" id="KW-1003">Cell membrane</keyword>
<evidence type="ECO:0000256" key="7">
    <source>
        <dbReference type="ARBA" id="ARBA00023065"/>
    </source>
</evidence>
<dbReference type="GO" id="GO:0046961">
    <property type="term" value="F:proton-transporting ATPase activity, rotational mechanism"/>
    <property type="evidence" value="ECO:0007669"/>
    <property type="project" value="TreeGrafter"/>
</dbReference>
<evidence type="ECO:0000256" key="6">
    <source>
        <dbReference type="ARBA" id="ARBA00022989"/>
    </source>
</evidence>
<dbReference type="PANTHER" id="PTHR33445:SF1">
    <property type="entry name" value="ATP SYNTHASE SUBUNIT B"/>
    <property type="match status" value="1"/>
</dbReference>
<keyword evidence="2 13" id="KW-0813">Transport</keyword>
<evidence type="ECO:0000313" key="16">
    <source>
        <dbReference type="EMBL" id="ARU15735.1"/>
    </source>
</evidence>
<organism evidence="16 17">
    <name type="scientific">Croceicoccus marinus</name>
    <dbReference type="NCBI Taxonomy" id="450378"/>
    <lineage>
        <taxon>Bacteria</taxon>
        <taxon>Pseudomonadati</taxon>
        <taxon>Pseudomonadota</taxon>
        <taxon>Alphaproteobacteria</taxon>
        <taxon>Sphingomonadales</taxon>
        <taxon>Erythrobacteraceae</taxon>
        <taxon>Croceicoccus</taxon>
    </lineage>
</organism>
<keyword evidence="8 13" id="KW-0472">Membrane</keyword>
<reference evidence="16 17" key="1">
    <citation type="submission" date="2017-01" db="EMBL/GenBank/DDBJ databases">
        <title>Complete genome sequence of esterase-producing bacterium Croceicoccus marinus E4A9.</title>
        <authorList>
            <person name="Wu Y.-H."/>
            <person name="Cheng H."/>
            <person name="Xu L."/>
            <person name="Huo Y.-Y."/>
            <person name="Wang C.-S."/>
            <person name="Xu X.-W."/>
        </authorList>
    </citation>
    <scope>NUCLEOTIDE SEQUENCE [LARGE SCALE GENOMIC DNA]</scope>
    <source>
        <strain evidence="16 17">E4A9</strain>
    </source>
</reference>
<comment type="function">
    <text evidence="10 13">F(1)F(0) ATP synthase produces ATP from ADP in the presence of a proton or sodium gradient. F-type ATPases consist of two structural domains, F(1) containing the extramembraneous catalytic core and F(0) containing the membrane proton channel, linked together by a central stalk and a peripheral stalk. During catalysis, ATP synthesis in the catalytic domain of F(1) is coupled via a rotary mechanism of the central stalk subunits to proton translocation.</text>
</comment>
<dbReference type="GO" id="GO:0012505">
    <property type="term" value="C:endomembrane system"/>
    <property type="evidence" value="ECO:0007669"/>
    <property type="project" value="UniProtKB-SubCell"/>
</dbReference>
<keyword evidence="9 13" id="KW-0066">ATP synthesis</keyword>
<evidence type="ECO:0000256" key="8">
    <source>
        <dbReference type="ARBA" id="ARBA00023136"/>
    </source>
</evidence>
<evidence type="ECO:0000256" key="1">
    <source>
        <dbReference type="ARBA" id="ARBA00005513"/>
    </source>
</evidence>
<keyword evidence="3 13" id="KW-0138">CF(0)</keyword>
<comment type="subunit">
    <text evidence="13">F-type ATPases have 2 components, F(1) - the catalytic core - and F(0) - the membrane proton channel. F(1) has five subunits: alpha(3), beta(3), gamma(1), delta(1), epsilon(1). F(0) has three main subunits: a(1), b(2) and c(10-14). The alpha and beta chains form an alternating ring which encloses part of the gamma chain. F(1) is attached to F(0) by a central stalk formed by the gamma and epsilon chains, while a peripheral stalk is formed by the delta and b chains.</text>
</comment>
<evidence type="ECO:0000256" key="9">
    <source>
        <dbReference type="ARBA" id="ARBA00023310"/>
    </source>
</evidence>
<dbReference type="InterPro" id="IPR050059">
    <property type="entry name" value="ATP_synthase_B_chain"/>
</dbReference>
<sequence>MPQISQLAATYASQVFWLLIFFGLTYFVIGRGMVPKVMDTVAMRDKQIADDLSSAEAARRAADEQEEAWRERENENRARAQELIAEAKAKAAAETEARLGRAQTGIDATLEAAEARIAEAREKAAAEIEGIAAEATQSIVARVAGLTVDDTTARSAVRKELA</sequence>
<accession>A0A1Z1FAF9</accession>
<keyword evidence="5 13" id="KW-0375">Hydrogen ion transport</keyword>
<evidence type="ECO:0000256" key="12">
    <source>
        <dbReference type="ARBA" id="ARBA00037847"/>
    </source>
</evidence>
<proteinExistence type="inferred from homology"/>
<evidence type="ECO:0000256" key="5">
    <source>
        <dbReference type="ARBA" id="ARBA00022781"/>
    </source>
</evidence>
<feature type="transmembrane region" description="Helical" evidence="13">
    <location>
        <begin position="15"/>
        <end position="34"/>
    </location>
</feature>
<evidence type="ECO:0000256" key="4">
    <source>
        <dbReference type="ARBA" id="ARBA00022692"/>
    </source>
</evidence>
<dbReference type="GO" id="GO:0005886">
    <property type="term" value="C:plasma membrane"/>
    <property type="evidence" value="ECO:0007669"/>
    <property type="project" value="UniProtKB-SubCell"/>
</dbReference>
<dbReference type="GO" id="GO:0045259">
    <property type="term" value="C:proton-transporting ATP synthase complex"/>
    <property type="evidence" value="ECO:0007669"/>
    <property type="project" value="UniProtKB-KW"/>
</dbReference>
<evidence type="ECO:0000256" key="3">
    <source>
        <dbReference type="ARBA" id="ARBA00022547"/>
    </source>
</evidence>
<keyword evidence="7 13" id="KW-0406">Ion transport</keyword>
<dbReference type="AlphaFoldDB" id="A0A1Z1FAF9"/>
<evidence type="ECO:0000313" key="17">
    <source>
        <dbReference type="Proteomes" id="UP000195807"/>
    </source>
</evidence>
<evidence type="ECO:0000256" key="14">
    <source>
        <dbReference type="RuleBase" id="RU003848"/>
    </source>
</evidence>
<dbReference type="EMBL" id="CP019602">
    <property type="protein sequence ID" value="ARU15735.1"/>
    <property type="molecule type" value="Genomic_DNA"/>
</dbReference>
<dbReference type="OrthoDB" id="9805716at2"/>
<protein>
    <recommendedName>
        <fullName evidence="13">ATP synthase subunit b</fullName>
    </recommendedName>
    <alternativeName>
        <fullName evidence="13">ATP synthase F(0) sector subunit b</fullName>
    </alternativeName>
    <alternativeName>
        <fullName evidence="13">ATPase subunit I</fullName>
    </alternativeName>
    <alternativeName>
        <fullName evidence="13">F-type ATPase subunit b</fullName>
        <shortName evidence="13">F-ATPase subunit b</shortName>
    </alternativeName>
</protein>
<keyword evidence="6 13" id="KW-1133">Transmembrane helix</keyword>
<evidence type="ECO:0000256" key="11">
    <source>
        <dbReference type="ARBA" id="ARBA00025614"/>
    </source>
</evidence>
<comment type="subcellular location">
    <subcellularLocation>
        <location evidence="13">Cell membrane</location>
        <topology evidence="13">Single-pass membrane protein</topology>
    </subcellularLocation>
    <subcellularLocation>
        <location evidence="12">Endomembrane system</location>
        <topology evidence="12">Single-pass membrane protein</topology>
    </subcellularLocation>
</comment>
<evidence type="ECO:0000256" key="2">
    <source>
        <dbReference type="ARBA" id="ARBA00022448"/>
    </source>
</evidence>
<dbReference type="GO" id="GO:0046933">
    <property type="term" value="F:proton-transporting ATP synthase activity, rotational mechanism"/>
    <property type="evidence" value="ECO:0007669"/>
    <property type="project" value="UniProtKB-UniRule"/>
</dbReference>
<comment type="function">
    <text evidence="11">Component of the F(0) channel, it forms part of the peripheral stalk, linking F(1) to F(0). The b'-subunit is a diverged and duplicated form of b found in plants and photosynthetic bacteria.</text>
</comment>
<dbReference type="Pfam" id="PF00430">
    <property type="entry name" value="ATP-synt_B"/>
    <property type="match status" value="1"/>
</dbReference>
<comment type="similarity">
    <text evidence="1 13 14">Belongs to the ATPase B chain family.</text>
</comment>
<dbReference type="Proteomes" id="UP000195807">
    <property type="component" value="Chromosome"/>
</dbReference>
<keyword evidence="17" id="KW-1185">Reference proteome</keyword>
<gene>
    <name evidence="13" type="primary">atpF</name>
    <name evidence="16" type="ORF">A9D14_05505</name>
</gene>
<evidence type="ECO:0000256" key="10">
    <source>
        <dbReference type="ARBA" id="ARBA00025198"/>
    </source>
</evidence>
<dbReference type="HAMAP" id="MF_01398">
    <property type="entry name" value="ATP_synth_b_bprime"/>
    <property type="match status" value="1"/>
</dbReference>
<name>A0A1Z1FAF9_9SPHN</name>
<feature type="region of interest" description="Disordered" evidence="15">
    <location>
        <begin position="56"/>
        <end position="76"/>
    </location>
</feature>
<feature type="compositionally biased region" description="Basic and acidic residues" evidence="15">
    <location>
        <begin position="57"/>
        <end position="76"/>
    </location>
</feature>
<keyword evidence="4 13" id="KW-0812">Transmembrane</keyword>
<evidence type="ECO:0000256" key="13">
    <source>
        <dbReference type="HAMAP-Rule" id="MF_01398"/>
    </source>
</evidence>
<evidence type="ECO:0000256" key="15">
    <source>
        <dbReference type="SAM" id="MobiDB-lite"/>
    </source>
</evidence>
<dbReference type="RefSeq" id="WP_066843730.1">
    <property type="nucleotide sequence ID" value="NZ_CP019602.1"/>
</dbReference>